<dbReference type="PIRSF" id="PIRSF000498">
    <property type="entry name" value="Riboflavin_syn_A"/>
    <property type="match status" value="1"/>
</dbReference>
<comment type="caution">
    <text evidence="12">The sequence shown here is derived from an EMBL/GenBank/DDBJ whole genome shotgun (WGS) entry which is preliminary data.</text>
</comment>
<dbReference type="PANTHER" id="PTHR21098:SF12">
    <property type="entry name" value="RIBOFLAVIN SYNTHASE"/>
    <property type="match status" value="1"/>
</dbReference>
<proteinExistence type="predicted"/>
<dbReference type="Pfam" id="PF00677">
    <property type="entry name" value="Lum_binding"/>
    <property type="match status" value="2"/>
</dbReference>
<keyword evidence="7 12" id="KW-0808">Transferase</keyword>
<dbReference type="NCBIfam" id="TIGR00187">
    <property type="entry name" value="ribE"/>
    <property type="match status" value="1"/>
</dbReference>
<keyword evidence="8" id="KW-0677">Repeat</keyword>
<accession>A0ABR8PHS4</accession>
<evidence type="ECO:0000256" key="4">
    <source>
        <dbReference type="ARBA" id="ARBA00012827"/>
    </source>
</evidence>
<dbReference type="Proteomes" id="UP000659496">
    <property type="component" value="Unassembled WGS sequence"/>
</dbReference>
<reference evidence="12 13" key="1">
    <citation type="submission" date="2020-08" db="EMBL/GenBank/DDBJ databases">
        <title>A Genomic Blueprint of the Chicken Gut Microbiome.</title>
        <authorList>
            <person name="Gilroy R."/>
            <person name="Ravi A."/>
            <person name="Getino M."/>
            <person name="Pursley I."/>
            <person name="Horton D.L."/>
            <person name="Alikhan N.-F."/>
            <person name="Baker D."/>
            <person name="Gharbi K."/>
            <person name="Hall N."/>
            <person name="Watson M."/>
            <person name="Adriaenssens E.M."/>
            <person name="Foster-Nyarko E."/>
            <person name="Jarju S."/>
            <person name="Secka A."/>
            <person name="Antonio M."/>
            <person name="Oren A."/>
            <person name="Chaudhuri R."/>
            <person name="La Ragione R.M."/>
            <person name="Hildebrand F."/>
            <person name="Pallen M.J."/>
        </authorList>
    </citation>
    <scope>NUCLEOTIDE SEQUENCE [LARGE SCALE GENOMIC DNA]</scope>
    <source>
        <strain evidence="12 13">Sa3CUA8</strain>
    </source>
</reference>
<dbReference type="PROSITE" id="PS51177">
    <property type="entry name" value="LUMAZINE_BIND"/>
    <property type="match status" value="2"/>
</dbReference>
<evidence type="ECO:0000256" key="9">
    <source>
        <dbReference type="NCBIfam" id="TIGR00187"/>
    </source>
</evidence>
<dbReference type="InterPro" id="IPR026017">
    <property type="entry name" value="Lumazine-bd_dom"/>
</dbReference>
<evidence type="ECO:0000313" key="12">
    <source>
        <dbReference type="EMBL" id="MBD7907698.1"/>
    </source>
</evidence>
<comment type="catalytic activity">
    <reaction evidence="1">
        <text>2 6,7-dimethyl-8-(1-D-ribityl)lumazine + H(+) = 5-amino-6-(D-ribitylamino)uracil + riboflavin</text>
        <dbReference type="Rhea" id="RHEA:20772"/>
        <dbReference type="ChEBI" id="CHEBI:15378"/>
        <dbReference type="ChEBI" id="CHEBI:15934"/>
        <dbReference type="ChEBI" id="CHEBI:57986"/>
        <dbReference type="ChEBI" id="CHEBI:58201"/>
        <dbReference type="EC" id="2.5.1.9"/>
    </reaction>
</comment>
<feature type="domain" description="Lumazine-binding" evidence="11">
    <location>
        <begin position="97"/>
        <end position="193"/>
    </location>
</feature>
<comment type="pathway">
    <text evidence="3">Cofactor biosynthesis; riboflavin biosynthesis; riboflavin from 2-hydroxy-3-oxobutyl phosphate and 5-amino-6-(D-ribitylamino)uracil: step 2/2.</text>
</comment>
<evidence type="ECO:0000256" key="3">
    <source>
        <dbReference type="ARBA" id="ARBA00004887"/>
    </source>
</evidence>
<dbReference type="NCBIfam" id="NF006767">
    <property type="entry name" value="PRK09289.1"/>
    <property type="match status" value="1"/>
</dbReference>
<organism evidence="12 13">
    <name type="scientific">Sporosarcina gallistercoris</name>
    <dbReference type="NCBI Taxonomy" id="2762245"/>
    <lineage>
        <taxon>Bacteria</taxon>
        <taxon>Bacillati</taxon>
        <taxon>Bacillota</taxon>
        <taxon>Bacilli</taxon>
        <taxon>Bacillales</taxon>
        <taxon>Caryophanaceae</taxon>
        <taxon>Sporosarcina</taxon>
    </lineage>
</organism>
<name>A0ABR8PHS4_9BACL</name>
<evidence type="ECO:0000256" key="10">
    <source>
        <dbReference type="PROSITE-ProRule" id="PRU00524"/>
    </source>
</evidence>
<dbReference type="EC" id="2.5.1.9" evidence="4 9"/>
<feature type="repeat" description="Lumazine-binding" evidence="10">
    <location>
        <begin position="97"/>
        <end position="193"/>
    </location>
</feature>
<dbReference type="NCBIfam" id="NF009566">
    <property type="entry name" value="PRK13020.1"/>
    <property type="match status" value="1"/>
</dbReference>
<dbReference type="PANTHER" id="PTHR21098">
    <property type="entry name" value="RIBOFLAVIN SYNTHASE ALPHA CHAIN"/>
    <property type="match status" value="1"/>
</dbReference>
<keyword evidence="13" id="KW-1185">Reference proteome</keyword>
<evidence type="ECO:0000256" key="7">
    <source>
        <dbReference type="ARBA" id="ARBA00022679"/>
    </source>
</evidence>
<dbReference type="RefSeq" id="WP_191688825.1">
    <property type="nucleotide sequence ID" value="NZ_JACSQY010000002.1"/>
</dbReference>
<evidence type="ECO:0000256" key="2">
    <source>
        <dbReference type="ARBA" id="ARBA00002803"/>
    </source>
</evidence>
<evidence type="ECO:0000313" key="13">
    <source>
        <dbReference type="Proteomes" id="UP000659496"/>
    </source>
</evidence>
<dbReference type="EMBL" id="JACSQY010000002">
    <property type="protein sequence ID" value="MBD7907698.1"/>
    <property type="molecule type" value="Genomic_DNA"/>
</dbReference>
<sequence>MFTGIIEEIGTLRIIRSSGQSMELIVAANEILKDVRLGDSIAVNGTCLTVTSFTDGQFTVDVMPETFRATSLHNAKAGTAVNLERALRADSRLGGHFVTGHVDGTAVVQKCQHVENSLVMHLSLPPEGLPYVLPKGSIALDGTSLTIFQVMDDCISISLIPHTQKTTILAKRQPGDRVNVEFDMLAKYTFNMLKRQHSSANQPLNKDFLQQNGFL</sequence>
<evidence type="ECO:0000256" key="8">
    <source>
        <dbReference type="ARBA" id="ARBA00022737"/>
    </source>
</evidence>
<dbReference type="Gene3D" id="2.40.30.20">
    <property type="match status" value="2"/>
</dbReference>
<dbReference type="CDD" id="cd00402">
    <property type="entry name" value="Riboflavin_synthase_like"/>
    <property type="match status" value="1"/>
</dbReference>
<evidence type="ECO:0000256" key="6">
    <source>
        <dbReference type="ARBA" id="ARBA00022619"/>
    </source>
</evidence>
<feature type="domain" description="Lumazine-binding" evidence="11">
    <location>
        <begin position="1"/>
        <end position="96"/>
    </location>
</feature>
<evidence type="ECO:0000256" key="1">
    <source>
        <dbReference type="ARBA" id="ARBA00000968"/>
    </source>
</evidence>
<dbReference type="SUPFAM" id="SSF63380">
    <property type="entry name" value="Riboflavin synthase domain-like"/>
    <property type="match status" value="2"/>
</dbReference>
<dbReference type="InterPro" id="IPR001783">
    <property type="entry name" value="Lumazine-bd"/>
</dbReference>
<dbReference type="InterPro" id="IPR023366">
    <property type="entry name" value="ATP_synth_asu-like_sf"/>
</dbReference>
<dbReference type="GO" id="GO:0004746">
    <property type="term" value="F:riboflavin synthase activity"/>
    <property type="evidence" value="ECO:0007669"/>
    <property type="project" value="UniProtKB-EC"/>
</dbReference>
<keyword evidence="6" id="KW-0686">Riboflavin biosynthesis</keyword>
<evidence type="ECO:0000256" key="5">
    <source>
        <dbReference type="ARBA" id="ARBA00013950"/>
    </source>
</evidence>
<dbReference type="InterPro" id="IPR017938">
    <property type="entry name" value="Riboflavin_synthase-like_b-brl"/>
</dbReference>
<comment type="function">
    <text evidence="2">Catalyzes the dismutation of two molecules of 6,7-dimethyl-8-ribityllumazine, resulting in the formation of riboflavin and 5-amino-6-(D-ribitylamino)uracil.</text>
</comment>
<feature type="repeat" description="Lumazine-binding" evidence="10">
    <location>
        <begin position="1"/>
        <end position="96"/>
    </location>
</feature>
<protein>
    <recommendedName>
        <fullName evidence="5 9">Riboflavin synthase</fullName>
        <ecNumber evidence="4 9">2.5.1.9</ecNumber>
    </recommendedName>
</protein>
<evidence type="ECO:0000259" key="11">
    <source>
        <dbReference type="PROSITE" id="PS51177"/>
    </source>
</evidence>
<gene>
    <name evidence="12" type="primary">ribE</name>
    <name evidence="12" type="ORF">H9659_05025</name>
</gene>